<evidence type="ECO:0000256" key="4">
    <source>
        <dbReference type="ARBA" id="ARBA00022553"/>
    </source>
</evidence>
<dbReference type="PANTHER" id="PTHR21648">
    <property type="entry name" value="FLAGELLAR RADIAL SPOKE PROTEIN 3"/>
    <property type="match status" value="1"/>
</dbReference>
<evidence type="ECO:0000313" key="11">
    <source>
        <dbReference type="EMBL" id="AGG11564.1"/>
    </source>
</evidence>
<accession>U3LNR4</accession>
<evidence type="ECO:0000256" key="9">
    <source>
        <dbReference type="SAM" id="Coils"/>
    </source>
</evidence>
<proteinExistence type="inferred from homology"/>
<evidence type="ECO:0000256" key="2">
    <source>
        <dbReference type="ARBA" id="ARBA00006737"/>
    </source>
</evidence>
<evidence type="ECO:0000256" key="3">
    <source>
        <dbReference type="ARBA" id="ARBA00022490"/>
    </source>
</evidence>
<feature type="compositionally biased region" description="Basic and acidic residues" evidence="10">
    <location>
        <begin position="74"/>
        <end position="86"/>
    </location>
</feature>
<keyword evidence="7" id="KW-0206">Cytoskeleton</keyword>
<evidence type="ECO:0008006" key="12">
    <source>
        <dbReference type="Google" id="ProtNLM"/>
    </source>
</evidence>
<sequence length="332" mass="38469">MRSMQSVEAAATRTAVYGDVKYHQHSPAAPPPFRDKRRPMGNTMNDPRVFRGSTYARAVMSTAARNEMQTQHLLSERQKKESEQRHLAAKRAQRQQMLAAARAPSPAAAEGRQHAAVQTEVYLEELGTPIPCVAQETQTDPLLDRPPTPMFVPATTGRDAETQIEEGELFNFDEAVEPIVEVIVGKTLEQAMLEVLQEEELEALRQQQLDFDQRRKEELLEAQRLEEEERRRYEEKERRKHQEVARIQREKETREKLRARQFARAYLMNLENRVFARLHDEGWFGDKVLEEVELDFMPWLMTAVSGELEKQRAARRLADELIRQAVAQQRSL</sequence>
<evidence type="ECO:0000256" key="8">
    <source>
        <dbReference type="ARBA" id="ARBA00023273"/>
    </source>
</evidence>
<comment type="similarity">
    <text evidence="2">Belongs to the flagellar radial spoke RSP3 family.</text>
</comment>
<feature type="coiled-coil region" evidence="9">
    <location>
        <begin position="216"/>
        <end position="260"/>
    </location>
</feature>
<dbReference type="InterPro" id="IPR009290">
    <property type="entry name" value="Radial_spoke_3"/>
</dbReference>
<evidence type="ECO:0000256" key="1">
    <source>
        <dbReference type="ARBA" id="ARBA00004611"/>
    </source>
</evidence>
<comment type="subcellular location">
    <subcellularLocation>
        <location evidence="1">Cytoplasm</location>
        <location evidence="1">Cytoskeleton</location>
        <location evidence="1">Flagellum axoneme</location>
    </subcellularLocation>
</comment>
<dbReference type="PANTHER" id="PTHR21648:SF0">
    <property type="entry name" value="RADIAL SPOKE HEAD PROTEIN 3 HOMOLOG"/>
    <property type="match status" value="1"/>
</dbReference>
<keyword evidence="3" id="KW-0963">Cytoplasm</keyword>
<dbReference type="AlphaFoldDB" id="U3LNR4"/>
<evidence type="ECO:0000256" key="6">
    <source>
        <dbReference type="ARBA" id="ARBA00023069"/>
    </source>
</evidence>
<dbReference type="Pfam" id="PF06098">
    <property type="entry name" value="Radial_spoke_3"/>
    <property type="match status" value="1"/>
</dbReference>
<name>U3LNR4_9TRYP</name>
<feature type="region of interest" description="Disordered" evidence="10">
    <location>
        <begin position="73"/>
        <end position="100"/>
    </location>
</feature>
<keyword evidence="9" id="KW-0175">Coiled coil</keyword>
<evidence type="ECO:0000256" key="10">
    <source>
        <dbReference type="SAM" id="MobiDB-lite"/>
    </source>
</evidence>
<dbReference type="GO" id="GO:0005929">
    <property type="term" value="C:cilium"/>
    <property type="evidence" value="ECO:0007669"/>
    <property type="project" value="TreeGrafter"/>
</dbReference>
<organism evidence="11">
    <name type="scientific">Paratrypanosoma confusum</name>
    <dbReference type="NCBI Taxonomy" id="1470209"/>
    <lineage>
        <taxon>Eukaryota</taxon>
        <taxon>Discoba</taxon>
        <taxon>Euglenozoa</taxon>
        <taxon>Kinetoplastea</taxon>
        <taxon>Metakinetoplastina</taxon>
        <taxon>Trypanosomatida</taxon>
        <taxon>Trypanosomatidae</taxon>
        <taxon>Paratrypanosoma</taxon>
    </lineage>
</organism>
<keyword evidence="6" id="KW-0969">Cilium</keyword>
<dbReference type="EMBL" id="KC534795">
    <property type="protein sequence ID" value="AGG11564.1"/>
    <property type="molecule type" value="Genomic_DNA"/>
</dbReference>
<feature type="region of interest" description="Disordered" evidence="10">
    <location>
        <begin position="1"/>
        <end position="50"/>
    </location>
</feature>
<keyword evidence="4" id="KW-0597">Phosphoprotein</keyword>
<evidence type="ECO:0000256" key="5">
    <source>
        <dbReference type="ARBA" id="ARBA00022846"/>
    </source>
</evidence>
<dbReference type="VEuPathDB" id="TriTrypDB:PCON_0004690"/>
<keyword evidence="5" id="KW-0282">Flagellum</keyword>
<evidence type="ECO:0000256" key="7">
    <source>
        <dbReference type="ARBA" id="ARBA00023212"/>
    </source>
</evidence>
<protein>
    <recommendedName>
        <fullName evidence="12">Radial spoke protein 3</fullName>
    </recommendedName>
</protein>
<reference evidence="11" key="1">
    <citation type="journal article" date="2013" name="Curr. Biol.">
        <title>Paratrypanosoma is a novel early-branching trypanosomatid.</title>
        <authorList>
            <person name="Flegontov P."/>
            <person name="Votypka J."/>
            <person name="Skalicky T."/>
            <person name="Logacheva M.D."/>
            <person name="Penin A.A."/>
            <person name="Tanifuji G."/>
            <person name="Onodera N.T."/>
            <person name="Kondrashov A.S."/>
            <person name="Volf P."/>
            <person name="Archibald J.M."/>
            <person name="Lukes J."/>
        </authorList>
    </citation>
    <scope>NUCLEOTIDE SEQUENCE</scope>
    <source>
        <strain evidence="11">CUL13</strain>
    </source>
</reference>
<feature type="non-terminal residue" evidence="11">
    <location>
        <position position="332"/>
    </location>
</feature>
<keyword evidence="8" id="KW-0966">Cell projection</keyword>